<sequence>MNALNIIDDAYVIRGEQSKMQFPSSQPVGSLKDESSHVRVYKVFPTTRKETKTSTFIIPRGMYQQAKDLFTEFKLIALRLTANSRVGLHVPQNILVTFGEKLRDLLGFVQRTFVQGDYISEYTLELRSGITEIYVYCDIVSASLVGDSSASVLKIIPVAKEHNEQIVKYFSVPLYFRVQKQSFDVIEIEMRTSSRTPIKFISEILSKRGHRLQPDDCIAYYQNQIGNADPYVSSNFTIQRGYAFFSNLRRYSLHLMMQAGKYLGKRFLTSSRNIVEDVSQGKLFRDAAIGQMRQSGREITTNILRKLRGGATPKAVKRKKINSKAADEVKEIKFTRRLYHSLAKKNGAALLYEERIRSFRSRKNQLAIDRSSFVEIHPIASITNSNTIEFLITGLGDAYFDFERSSKDSESSWHSFHTDRPLRTDQLSFEYIVFPSVTSHSMIEKFLPRVIMLIKRIFKALCFIQNLRKRFFLRAGLFYRRRI</sequence>
<dbReference type="AlphaFoldDB" id="A0A4Y2CFI4"/>
<evidence type="ECO:0000313" key="1">
    <source>
        <dbReference type="EMBL" id="GBM03060.1"/>
    </source>
</evidence>
<reference evidence="1 2" key="1">
    <citation type="journal article" date="2019" name="Sci. Rep.">
        <title>Orb-weaving spider Araneus ventricosus genome elucidates the spidroin gene catalogue.</title>
        <authorList>
            <person name="Kono N."/>
            <person name="Nakamura H."/>
            <person name="Ohtoshi R."/>
            <person name="Moran D.A.P."/>
            <person name="Shinohara A."/>
            <person name="Yoshida Y."/>
            <person name="Fujiwara M."/>
            <person name="Mori M."/>
            <person name="Tomita M."/>
            <person name="Arakawa K."/>
        </authorList>
    </citation>
    <scope>NUCLEOTIDE SEQUENCE [LARGE SCALE GENOMIC DNA]</scope>
</reference>
<name>A0A4Y2CFI4_ARAVE</name>
<organism evidence="1 2">
    <name type="scientific">Araneus ventricosus</name>
    <name type="common">Orbweaver spider</name>
    <name type="synonym">Epeira ventricosa</name>
    <dbReference type="NCBI Taxonomy" id="182803"/>
    <lineage>
        <taxon>Eukaryota</taxon>
        <taxon>Metazoa</taxon>
        <taxon>Ecdysozoa</taxon>
        <taxon>Arthropoda</taxon>
        <taxon>Chelicerata</taxon>
        <taxon>Arachnida</taxon>
        <taxon>Araneae</taxon>
        <taxon>Araneomorphae</taxon>
        <taxon>Entelegynae</taxon>
        <taxon>Araneoidea</taxon>
        <taxon>Araneidae</taxon>
        <taxon>Araneus</taxon>
    </lineage>
</organism>
<evidence type="ECO:0000313" key="2">
    <source>
        <dbReference type="Proteomes" id="UP000499080"/>
    </source>
</evidence>
<comment type="caution">
    <text evidence="1">The sequence shown here is derived from an EMBL/GenBank/DDBJ whole genome shotgun (WGS) entry which is preliminary data.</text>
</comment>
<protein>
    <submittedName>
        <fullName evidence="1">Uncharacterized protein</fullName>
    </submittedName>
</protein>
<gene>
    <name evidence="1" type="ORF">AVEN_14568_1</name>
</gene>
<accession>A0A4Y2CFI4</accession>
<dbReference type="Proteomes" id="UP000499080">
    <property type="component" value="Unassembled WGS sequence"/>
</dbReference>
<dbReference type="EMBL" id="BGPR01000186">
    <property type="protein sequence ID" value="GBM03060.1"/>
    <property type="molecule type" value="Genomic_DNA"/>
</dbReference>
<proteinExistence type="predicted"/>
<keyword evidence="2" id="KW-1185">Reference proteome</keyword>